<organism evidence="1 2">
    <name type="scientific">Shearwaterpox virus</name>
    <dbReference type="NCBI Taxonomy" id="1974596"/>
    <lineage>
        <taxon>Viruses</taxon>
        <taxon>Varidnaviria</taxon>
        <taxon>Bamfordvirae</taxon>
        <taxon>Nucleocytoviricota</taxon>
        <taxon>Pokkesviricetes</taxon>
        <taxon>Chitovirales</taxon>
        <taxon>Poxviridae</taxon>
        <taxon>Chordopoxvirinae</taxon>
        <taxon>Avipoxvirus</taxon>
        <taxon>Avipoxvirus canarypox</taxon>
        <taxon>Canarypox virus</taxon>
    </lineage>
</organism>
<reference evidence="1 2" key="1">
    <citation type="journal article" date="2017" name="BMC Genomics">
        <title>Genomic characterization of two novel pathogenic avipoxviruses isolated from pacific shearwaters (Ardenna spp.).</title>
        <authorList>
            <person name="Sarker S."/>
            <person name="Das S."/>
            <person name="Lavers J.L."/>
            <person name="Hutton I."/>
            <person name="Helbig K."/>
            <person name="Imbery J."/>
            <person name="Upton C."/>
            <person name="Raidal S.R."/>
        </authorList>
    </citation>
    <scope>NUCLEOTIDE SEQUENCE [LARGE SCALE GENOMIC DNA]</scope>
    <source>
        <strain evidence="1 2">SWPV-1</strain>
    </source>
</reference>
<accession>A0A1V0S858</accession>
<protein>
    <submittedName>
        <fullName evidence="1">SWPV1-247</fullName>
    </submittedName>
</protein>
<gene>
    <name evidence="1" type="primary">SWPV1-247</name>
</gene>
<proteinExistence type="predicted"/>
<evidence type="ECO:0000313" key="1">
    <source>
        <dbReference type="EMBL" id="ARF02808.1"/>
    </source>
</evidence>
<name>A0A1V0S858_CNPV</name>
<dbReference type="Proteomes" id="UP000315116">
    <property type="component" value="Segment"/>
</dbReference>
<evidence type="ECO:0000313" key="2">
    <source>
        <dbReference type="Proteomes" id="UP000315116"/>
    </source>
</evidence>
<dbReference type="EMBL" id="KX857216">
    <property type="protein sequence ID" value="ARF02808.1"/>
    <property type="molecule type" value="Genomic_DNA"/>
</dbReference>
<sequence length="276" mass="31981">MYKTINASQITCSLKDLLPNDFDKEEDVSLEDMERLKDFIEICINKSYSVTNISDITVLCGEANNTNKYCFTTSNSYMQYNNNGTTLSKNVECFFVVCMKKSCKVNVHLRDREIYDNIRESQGFIIDTGLEHVIHAEKESVILALKFEVNASIFYAHNVVLFTEKNLFSQFYGPNFILYDIIDHDQRNIRLLVTKDSIYNLTTIDRYDIIELKHLFYNCNTPIPTITLSQYEFTTLDMEAVKSVDINTVLSKVSARIETYYHGRLFVKVLYGTVII</sequence>